<dbReference type="SUPFAM" id="SSF53167">
    <property type="entry name" value="Purine and uridine phosphorylases"/>
    <property type="match status" value="1"/>
</dbReference>
<protein>
    <submittedName>
        <fullName evidence="1">Uncharacterized protein</fullName>
    </submittedName>
</protein>
<dbReference type="Proteomes" id="UP000220251">
    <property type="component" value="Unassembled WGS sequence"/>
</dbReference>
<dbReference type="RefSeq" id="WP_098037795.1">
    <property type="nucleotide sequence ID" value="NZ_CWGJ01000010.1"/>
</dbReference>
<evidence type="ECO:0000313" key="1">
    <source>
        <dbReference type="EMBL" id="CRX37932.1"/>
    </source>
</evidence>
<dbReference type="EMBL" id="CWGJ01000010">
    <property type="protein sequence ID" value="CRX37932.1"/>
    <property type="molecule type" value="Genomic_DNA"/>
</dbReference>
<dbReference type="GO" id="GO:0003824">
    <property type="term" value="F:catalytic activity"/>
    <property type="evidence" value="ECO:0007669"/>
    <property type="project" value="InterPro"/>
</dbReference>
<accession>A0A0H5DNS0</accession>
<dbReference type="InterPro" id="IPR035994">
    <property type="entry name" value="Nucleoside_phosphorylase_sf"/>
</dbReference>
<organism evidence="1 2">
    <name type="scientific">Estrella lausannensis</name>
    <dbReference type="NCBI Taxonomy" id="483423"/>
    <lineage>
        <taxon>Bacteria</taxon>
        <taxon>Pseudomonadati</taxon>
        <taxon>Chlamydiota</taxon>
        <taxon>Chlamydiia</taxon>
        <taxon>Parachlamydiales</taxon>
        <taxon>Candidatus Criblamydiaceae</taxon>
        <taxon>Estrella</taxon>
    </lineage>
</organism>
<reference evidence="2" key="1">
    <citation type="submission" date="2015-06" db="EMBL/GenBank/DDBJ databases">
        <authorList>
            <person name="Bertelli C."/>
        </authorList>
    </citation>
    <scope>NUCLEOTIDE SEQUENCE [LARGE SCALE GENOMIC DNA]</scope>
    <source>
        <strain evidence="2">CRIB-30</strain>
    </source>
</reference>
<name>A0A0H5DNS0_9BACT</name>
<sequence>MTLYRILIAIFFSAGLTSVQGEVLPMPLAEVWHYGDALNIEAGLIPKRHLREGQIWANLCFVLDRPFFDGVELKEITKKNSYPLKETNILAFNEHKAALATALTLKYYITEGHRLAACGREESARVVVQVHRNSTGQAHLNLLRKLLELMELKADETALTERGESLTFLEHQVILELRFGVLPSAFEGAHIVISIGMAAGLHPEWKSGTVLMPYRFIPFDIHSMALLPSLSYEVKNHLCEALDAILAKQDPQLIEQINKGFASLNPAKINEQTKPLTKEDFHDARLLQVNGLFNPSEMPGEAALIR</sequence>
<keyword evidence="2" id="KW-1185">Reference proteome</keyword>
<evidence type="ECO:0000313" key="2">
    <source>
        <dbReference type="Proteomes" id="UP000220251"/>
    </source>
</evidence>
<gene>
    <name evidence="1" type="ORF">ELAC_0577</name>
</gene>
<dbReference type="AlphaFoldDB" id="A0A0H5DNS0"/>
<dbReference type="GO" id="GO:0009116">
    <property type="term" value="P:nucleoside metabolic process"/>
    <property type="evidence" value="ECO:0007669"/>
    <property type="project" value="InterPro"/>
</dbReference>
<proteinExistence type="predicted"/>